<gene>
    <name evidence="9" type="primary">AlNc14C115G6507</name>
    <name evidence="9" type="ORF">ALNC14_073590</name>
</gene>
<dbReference type="GO" id="GO:0004843">
    <property type="term" value="F:cysteine-type deubiquitinase activity"/>
    <property type="evidence" value="ECO:0007669"/>
    <property type="project" value="UniProtKB-EC"/>
</dbReference>
<dbReference type="InterPro" id="IPR038765">
    <property type="entry name" value="Papain-like_cys_pep_sf"/>
</dbReference>
<accession>F0WIX0</accession>
<evidence type="ECO:0000259" key="8">
    <source>
        <dbReference type="PROSITE" id="PS50235"/>
    </source>
</evidence>
<dbReference type="PANTHER" id="PTHR24006">
    <property type="entry name" value="UBIQUITIN CARBOXYL-TERMINAL HYDROLASE"/>
    <property type="match status" value="1"/>
</dbReference>
<protein>
    <recommendedName>
        <fullName evidence="3">ubiquitinyl hydrolase 1</fullName>
        <ecNumber evidence="3">3.4.19.12</ecNumber>
    </recommendedName>
</protein>
<reference evidence="9" key="2">
    <citation type="submission" date="2011-02" db="EMBL/GenBank/DDBJ databases">
        <authorList>
            <person name="MacLean D."/>
        </authorList>
    </citation>
    <scope>NUCLEOTIDE SEQUENCE</scope>
</reference>
<dbReference type="InterPro" id="IPR028889">
    <property type="entry name" value="USP"/>
</dbReference>
<sequence length="2524" mass="287034">MHETSDSEEENNLNFSANMYNQVMAELSRDFEQASQALLIELQTTDEPSVYLDTFVAIHMQQLLHQTGVRQQLLDQGTHAFSASTLERYECQFLPQVILRFMTQPQLLLHVQALQEFMQFLQQDLQIIASRLLQGWNSEHGIDTLLESLSVILDDSQPFYTLYSQVIELHDRSEQQHESAFFENLEYWSELGGFQLILYVLSGSSPLPDTEQVDLCMGLDERPPVPVKALPYIFRTLYTVQEHVTDAFAIQYFVPLVKATTAYVNSLSAIDFNCLSRECVMELLQILEFWLCRVMEISPSGRKEAKDTKRAKEETPKDFQDEIDLGLLESPTYCEEALLAFTILRLDFYRRFILSVSLERQLSGLTDLSSFLVTTTKASSKLKEGIVSWIESRDLILSLFSDSIHDEVLKRCMPTLKFLIDMEALSQPKLQQIWKKYRDSATCGVVHSIRSSQTGKEESEPLYELILEICSQGSAQVLRDMVYLIRPNTLQPHVRLQAQVAEICSVIARRAEKFNLKDLVDEILGYLWGNRRLSNFMEKLCEILDGQLQKSTKDGKTKDWLKRTLASFFETCWDHIKMFQSQPNYQIELIEAMRALTALLTCISYVGDELSQLMYCLHESRIFARADLGSNTFSLILVKQLITIFEESLDEQLDQAIFLALRATWNVDVILSQQCGILQACISKTELIALWSAVTKDPSLSRSNLYFEWINSCCKISKDDHTELLTPDLARYFLSFAFCDLCGPNISSSVAQCFERVFDLANQRMSSDKEQLSSLHGIDTLWRMTIEAVHPPVVREFSSFLISVYAASSLHHQFTFIESCFTRLIRAKDRADTLQDGHDGDIRVVMRCVDLLCYFLDAYGVKNKKDNSIPERDSTTSTSSAKVLESRLRQLEIFPLDDRNRPESQKRFVSEVSGNPTLIEEETENCAVENQREDHDVNFAMSSMKKNRSDSTFQSPSQGGPDVSFLDSGAVLASISSEEDISEIDNENWKKIVFNYAQYYSKISQKLANHPIYFPILYDLMDWDISSDVGQRVWELLSRLPFNQSTLKEIIVLNPAKNASNINWNALLDIAHLHRLLYTLRILEGLCLTPDFTYENQQILRWKWTHTFTVSGGLEHLCRMIHSWELQTHKSLYLGNLGFSCLKALTCTLLHFISVSGHKTTKTSYLDQSQPKNASFSPDNFEPRFVQATLKKYLHEMVKVPTLLTLTIDRIRQLCTTAGSVTKDQHELISSSLQLFAIVVEKELALDGANSRPDSCLGLLQTDGNMALSSLFDSLFTKCSCLETRSSGMLILGRLTRSACKNARGLMLVQQFIMHAVQLVTPYIRSLNVTKDNVAAKKLDLLTFITTILKQALRMDADEIIFMLEPFLLQKALPQEWVTCLRTINTVPRTKQAWDGLLKLLVLLTNVSQAVSAAILEFADWDLNEWFYEHIVGKINCSSTDQKFANVIVDIPSLSISAAESRHEVFQLALNLISPACSTELHDGKKAFSALHKIFEQVGNLHRAASITLQMHHQPWDCEPSQEMQAEEGTVLSPGLVNPGSICYMNALLQQLFMIPSFCRGILTLALSKMNKELCDLTTMQWLDELNQLQRLFAAMAFTNSTAVDPTWFALSHTDLEGNFTNLDMQMDADEFFCMLLDRLKTLLETTQHSFQSGDSPGLSNPLDTCFGGKLVHQITTEHGVTSEREEPFFALSLEVTNQGKLEQSLELYVQEENLSGSNAYFCEQEQQKVNAIKRVRLQTLPNVLVFHLKRFTFDFNTMEKYKSNDALEFPFEIDMKPFTSQDTNDAEGENGLHYRLRGIVIHVGTADAGHYYSYIDAGLKEGWHEWNDHLVRKIEPSNIGKECFGGQDVIIEWDSYARRYISVPKARKHSAYVLFYEPVDTDLDRNSDKQLLHHEICEKNPSLRSVLTSIQVANYLRKSLATTMSSEYLAFLGELCVRSMIAPSQTRFVGDEPFLGDTATWNDLYEMLSVVKSAGLSAAKVASEWLFGIAPSFSLSSYTNSSDWILYLSDSILKWVQGAAEEEAVLFSCWVLHELVLIRVKEASIRKHEGGLSDDDLSIARTWLLDILLVQSNLSLREAWEIISAACLKRLVAISSYRLVERALKEYLAYMADMFWCRKAISVVDPLQISSTIFAPTTSLEKVFCNHPSCYEIEDSMSVSLVPIEVLVVGITKVGEALKRLIQEFPTVLRADLFNVEAFSNQFLLTLHSSFGSSRQERNRALEGSDRIDFRLTSRARSSTIRLELAIIRLLCDCDLVSRPCDPELLLLPGILQCTIQHNLLVPEISKLYSRTVMTSISSLPLEGALTYLKRMVSTLMKVLECVKMDQFDVFLHILDTILNHLERANGPKSEQLQAWYTLLFSSSCGILGIAYKCREQDALTHLTFALVQFTLKRCQKSDILRELLVSGKLCPFDRATEANNDESSYLASKHFWFVSWVRKYLDRSKAPPKDTIFTGRRMEPMSSYRQDNDISILDTLKAVLGASKSKMKSNVEAACTETTHAKLELREAPQHEDEQDQQTFIS</sequence>
<dbReference type="GO" id="GO:0006508">
    <property type="term" value="P:proteolysis"/>
    <property type="evidence" value="ECO:0007669"/>
    <property type="project" value="UniProtKB-KW"/>
</dbReference>
<dbReference type="Gene3D" id="3.90.70.10">
    <property type="entry name" value="Cysteine proteinases"/>
    <property type="match status" value="1"/>
</dbReference>
<dbReference type="PROSITE" id="PS00973">
    <property type="entry name" value="USP_2"/>
    <property type="match status" value="1"/>
</dbReference>
<dbReference type="GO" id="GO:0005829">
    <property type="term" value="C:cytosol"/>
    <property type="evidence" value="ECO:0007669"/>
    <property type="project" value="TreeGrafter"/>
</dbReference>
<dbReference type="PANTHER" id="PTHR24006:SF758">
    <property type="entry name" value="UBIQUITIN CARBOXYL-TERMINAL HYDROLASE 36"/>
    <property type="match status" value="1"/>
</dbReference>
<dbReference type="EMBL" id="FR824160">
    <property type="protein sequence ID" value="CCA21216.1"/>
    <property type="molecule type" value="Genomic_DNA"/>
</dbReference>
<dbReference type="HOGENOM" id="CLU_000605_0_0_1"/>
<comment type="similarity">
    <text evidence="2">Belongs to the peptidase C19 family.</text>
</comment>
<dbReference type="InterPro" id="IPR001394">
    <property type="entry name" value="Peptidase_C19_UCH"/>
</dbReference>
<evidence type="ECO:0000256" key="1">
    <source>
        <dbReference type="ARBA" id="ARBA00000707"/>
    </source>
</evidence>
<proteinExistence type="inferred from homology"/>
<dbReference type="PROSITE" id="PS00972">
    <property type="entry name" value="USP_1"/>
    <property type="match status" value="1"/>
</dbReference>
<dbReference type="GO" id="GO:0005634">
    <property type="term" value="C:nucleus"/>
    <property type="evidence" value="ECO:0007669"/>
    <property type="project" value="TreeGrafter"/>
</dbReference>
<keyword evidence="6" id="KW-0378">Hydrolase</keyword>
<evidence type="ECO:0000256" key="3">
    <source>
        <dbReference type="ARBA" id="ARBA00012759"/>
    </source>
</evidence>
<evidence type="ECO:0000256" key="7">
    <source>
        <dbReference type="ARBA" id="ARBA00022807"/>
    </source>
</evidence>
<dbReference type="InterPro" id="IPR050164">
    <property type="entry name" value="Peptidase_C19"/>
</dbReference>
<organism evidence="9">
    <name type="scientific">Albugo laibachii Nc14</name>
    <dbReference type="NCBI Taxonomy" id="890382"/>
    <lineage>
        <taxon>Eukaryota</taxon>
        <taxon>Sar</taxon>
        <taxon>Stramenopiles</taxon>
        <taxon>Oomycota</taxon>
        <taxon>Peronosporomycetes</taxon>
        <taxon>Albuginales</taxon>
        <taxon>Albuginaceae</taxon>
        <taxon>Albugo</taxon>
    </lineage>
</organism>
<dbReference type="Pfam" id="PF00443">
    <property type="entry name" value="UCH"/>
    <property type="match status" value="1"/>
</dbReference>
<keyword evidence="4 9" id="KW-0645">Protease</keyword>
<dbReference type="GO" id="GO:0016579">
    <property type="term" value="P:protein deubiquitination"/>
    <property type="evidence" value="ECO:0007669"/>
    <property type="project" value="InterPro"/>
</dbReference>
<evidence type="ECO:0000256" key="5">
    <source>
        <dbReference type="ARBA" id="ARBA00022786"/>
    </source>
</evidence>
<dbReference type="InterPro" id="IPR018200">
    <property type="entry name" value="USP_CS"/>
</dbReference>
<dbReference type="PROSITE" id="PS50235">
    <property type="entry name" value="USP_3"/>
    <property type="match status" value="1"/>
</dbReference>
<evidence type="ECO:0000313" key="9">
    <source>
        <dbReference type="EMBL" id="CCA21216.1"/>
    </source>
</evidence>
<keyword evidence="5" id="KW-0833">Ubl conjugation pathway</keyword>
<evidence type="ECO:0000256" key="6">
    <source>
        <dbReference type="ARBA" id="ARBA00022801"/>
    </source>
</evidence>
<reference evidence="9" key="1">
    <citation type="journal article" date="2011" name="PLoS Biol.">
        <title>Gene gain and loss during evolution of obligate parasitism in the white rust pathogen of Arabidopsis thaliana.</title>
        <authorList>
            <person name="Kemen E."/>
            <person name="Gardiner A."/>
            <person name="Schultz-Larsen T."/>
            <person name="Kemen A.C."/>
            <person name="Balmuth A.L."/>
            <person name="Robert-Seilaniantz A."/>
            <person name="Bailey K."/>
            <person name="Holub E."/>
            <person name="Studholme D.J."/>
            <person name="Maclean D."/>
            <person name="Jones J.D."/>
        </authorList>
    </citation>
    <scope>NUCLEOTIDE SEQUENCE</scope>
</reference>
<dbReference type="EC" id="3.4.19.12" evidence="3"/>
<name>F0WIX0_9STRA</name>
<feature type="domain" description="USP" evidence="8">
    <location>
        <begin position="1534"/>
        <end position="1880"/>
    </location>
</feature>
<dbReference type="SUPFAM" id="SSF54001">
    <property type="entry name" value="Cysteine proteinases"/>
    <property type="match status" value="1"/>
</dbReference>
<keyword evidence="7" id="KW-0788">Thiol protease</keyword>
<comment type="catalytic activity">
    <reaction evidence="1">
        <text>Thiol-dependent hydrolysis of ester, thioester, amide, peptide and isopeptide bonds formed by the C-terminal Gly of ubiquitin (a 76-residue protein attached to proteins as an intracellular targeting signal).</text>
        <dbReference type="EC" id="3.4.19.12"/>
    </reaction>
</comment>
<evidence type="ECO:0000256" key="4">
    <source>
        <dbReference type="ARBA" id="ARBA00022670"/>
    </source>
</evidence>
<evidence type="ECO:0000256" key="2">
    <source>
        <dbReference type="ARBA" id="ARBA00009085"/>
    </source>
</evidence>